<feature type="transmembrane region" description="Helical" evidence="5">
    <location>
        <begin position="78"/>
        <end position="97"/>
    </location>
</feature>
<evidence type="ECO:0000256" key="2">
    <source>
        <dbReference type="ARBA" id="ARBA00022692"/>
    </source>
</evidence>
<feature type="transmembrane region" description="Helical" evidence="5">
    <location>
        <begin position="36"/>
        <end position="58"/>
    </location>
</feature>
<feature type="transmembrane region" description="Helical" evidence="5">
    <location>
        <begin position="257"/>
        <end position="272"/>
    </location>
</feature>
<dbReference type="EMBL" id="BBLT01000004">
    <property type="protein sequence ID" value="GAL84955.1"/>
    <property type="molecule type" value="Genomic_DNA"/>
</dbReference>
<feature type="transmembrane region" description="Helical" evidence="5">
    <location>
        <begin position="12"/>
        <end position="29"/>
    </location>
</feature>
<feature type="transmembrane region" description="Helical" evidence="5">
    <location>
        <begin position="277"/>
        <end position="294"/>
    </location>
</feature>
<keyword evidence="8" id="KW-1185">Reference proteome</keyword>
<evidence type="ECO:0000256" key="4">
    <source>
        <dbReference type="ARBA" id="ARBA00023136"/>
    </source>
</evidence>
<feature type="transmembrane region" description="Helical" evidence="5">
    <location>
        <begin position="431"/>
        <end position="448"/>
    </location>
</feature>
<feature type="transmembrane region" description="Helical" evidence="5">
    <location>
        <begin position="109"/>
        <end position="128"/>
    </location>
</feature>
<evidence type="ECO:0000259" key="6">
    <source>
        <dbReference type="Pfam" id="PF04932"/>
    </source>
</evidence>
<protein>
    <recommendedName>
        <fullName evidence="6">O-antigen ligase-related domain-containing protein</fullName>
    </recommendedName>
</protein>
<feature type="domain" description="O-antigen ligase-related" evidence="6">
    <location>
        <begin position="239"/>
        <end position="402"/>
    </location>
</feature>
<dbReference type="OrthoDB" id="871774at2"/>
<accession>A0A098LDF0</accession>
<dbReference type="AlphaFoldDB" id="A0A098LDF0"/>
<feature type="transmembrane region" description="Helical" evidence="5">
    <location>
        <begin position="134"/>
        <end position="153"/>
    </location>
</feature>
<feature type="transmembrane region" description="Helical" evidence="5">
    <location>
        <begin position="206"/>
        <end position="223"/>
    </location>
</feature>
<dbReference type="PANTHER" id="PTHR37422:SF13">
    <property type="entry name" value="LIPOPOLYSACCHARIDE BIOSYNTHESIS PROTEIN PA4999-RELATED"/>
    <property type="match status" value="1"/>
</dbReference>
<dbReference type="Proteomes" id="UP000030185">
    <property type="component" value="Unassembled WGS sequence"/>
</dbReference>
<organism evidence="7 8">
    <name type="scientific">Sporocytophaga myxococcoides</name>
    <dbReference type="NCBI Taxonomy" id="153721"/>
    <lineage>
        <taxon>Bacteria</taxon>
        <taxon>Pseudomonadati</taxon>
        <taxon>Bacteroidota</taxon>
        <taxon>Cytophagia</taxon>
        <taxon>Cytophagales</taxon>
        <taxon>Cytophagaceae</taxon>
        <taxon>Sporocytophaga</taxon>
    </lineage>
</organism>
<dbReference type="PANTHER" id="PTHR37422">
    <property type="entry name" value="TEICHURONIC ACID BIOSYNTHESIS PROTEIN TUAE"/>
    <property type="match status" value="1"/>
</dbReference>
<feature type="transmembrane region" description="Helical" evidence="5">
    <location>
        <begin position="387"/>
        <end position="411"/>
    </location>
</feature>
<evidence type="ECO:0000256" key="1">
    <source>
        <dbReference type="ARBA" id="ARBA00004141"/>
    </source>
</evidence>
<dbReference type="InterPro" id="IPR007016">
    <property type="entry name" value="O-antigen_ligase-rel_domated"/>
</dbReference>
<dbReference type="STRING" id="153721.MYP_2183"/>
<evidence type="ECO:0000256" key="5">
    <source>
        <dbReference type="SAM" id="Phobius"/>
    </source>
</evidence>
<keyword evidence="4 5" id="KW-0472">Membrane</keyword>
<dbReference type="Pfam" id="PF04932">
    <property type="entry name" value="Wzy_C"/>
    <property type="match status" value="1"/>
</dbReference>
<name>A0A098LDF0_9BACT</name>
<feature type="transmembrane region" description="Helical" evidence="5">
    <location>
        <begin position="235"/>
        <end position="251"/>
    </location>
</feature>
<dbReference type="InterPro" id="IPR051533">
    <property type="entry name" value="WaaL-like"/>
</dbReference>
<proteinExistence type="predicted"/>
<dbReference type="eggNOG" id="COG3307">
    <property type="taxonomic scope" value="Bacteria"/>
</dbReference>
<comment type="caution">
    <text evidence="7">The sequence shown here is derived from an EMBL/GenBank/DDBJ whole genome shotgun (WGS) entry which is preliminary data.</text>
</comment>
<dbReference type="GO" id="GO:0016020">
    <property type="term" value="C:membrane"/>
    <property type="evidence" value="ECO:0007669"/>
    <property type="project" value="UniProtKB-SubCell"/>
</dbReference>
<evidence type="ECO:0000313" key="8">
    <source>
        <dbReference type="Proteomes" id="UP000030185"/>
    </source>
</evidence>
<keyword evidence="2 5" id="KW-0812">Transmembrane</keyword>
<gene>
    <name evidence="7" type="ORF">MYP_2183</name>
</gene>
<evidence type="ECO:0000256" key="3">
    <source>
        <dbReference type="ARBA" id="ARBA00022989"/>
    </source>
</evidence>
<comment type="subcellular location">
    <subcellularLocation>
        <location evidence="1">Membrane</location>
        <topology evidence="1">Multi-pass membrane protein</topology>
    </subcellularLocation>
</comment>
<feature type="transmembrane region" description="Helical" evidence="5">
    <location>
        <begin position="165"/>
        <end position="186"/>
    </location>
</feature>
<reference evidence="7 8" key="1">
    <citation type="submission" date="2014-09" db="EMBL/GenBank/DDBJ databases">
        <title>Sporocytophaga myxococcoides PG-01 genome sequencing.</title>
        <authorList>
            <person name="Liu L."/>
            <person name="Gao P.J."/>
            <person name="Chen G.J."/>
            <person name="Wang L.S."/>
        </authorList>
    </citation>
    <scope>NUCLEOTIDE SEQUENCE [LARGE SCALE GENOMIC DNA]</scope>
    <source>
        <strain evidence="7 8">PG-01</strain>
    </source>
</reference>
<keyword evidence="3 5" id="KW-1133">Transmembrane helix</keyword>
<sequence length="480" mass="55062">MKSLPTLAKPLLVSFTIIIILSGIAAIYFSNASILLIPVMCSIGLYCIFDYEFVYYVLIFTLPLSKEFPIIGNSNLSLPSEGLIIVLAFIYIISFIFQRKCDLDLLKDPMIIILLLLYFWAVFEYPFSIEKLKTIKYIIAKTLYYLVFLFLTFTIIRSKHDLQKFIYAYTAGLFIGVLYTIFLHAADGFSFENINYISSIIFVNHVFYATVIGIGIPLTWFLLKTTPKFSVKRSFYLKFLLILFLFALITSYTRGSWLALIVCIIFYILLNYKKVTLTISIGVIVITCFVGYLFNNDRYLDYASDYTTTIFHEGDIEGHLAATYSLKDVSGMERIYRWVAGANMVKEKPIMGSGPGTFYPEYKKFAIDRFRTYVSNNPEQSTTHNNFLLFLTEQGLVGFLLFTTLVIMVFIRGSKIYNECSDPDTKHLTAGFYLAFTSIIVCMMFSDFTESDKVGSFFLVSITILAKINQWNKENQLKSL</sequence>
<evidence type="ECO:0000313" key="7">
    <source>
        <dbReference type="EMBL" id="GAL84955.1"/>
    </source>
</evidence>